<evidence type="ECO:0000256" key="1">
    <source>
        <dbReference type="ARBA" id="ARBA00009469"/>
    </source>
</evidence>
<dbReference type="Proteomes" id="UP001642260">
    <property type="component" value="Unassembled WGS sequence"/>
</dbReference>
<sequence>MFHDNETVRIAAVRFLCVQKEFRSKGLLPVMIKGMIRRVNLKDIWQGAFCSDLLVATPVTTISH</sequence>
<evidence type="ECO:0000259" key="5">
    <source>
        <dbReference type="Pfam" id="PF01233"/>
    </source>
</evidence>
<keyword evidence="7" id="KW-1185">Reference proteome</keyword>
<dbReference type="InterPro" id="IPR022676">
    <property type="entry name" value="NMT_N"/>
</dbReference>
<dbReference type="EMBL" id="CAKOAT010372154">
    <property type="protein sequence ID" value="CAH8363762.1"/>
    <property type="molecule type" value="Genomic_DNA"/>
</dbReference>
<evidence type="ECO:0000313" key="7">
    <source>
        <dbReference type="Proteomes" id="UP001642260"/>
    </source>
</evidence>
<comment type="similarity">
    <text evidence="1">Belongs to the NMT family.</text>
</comment>
<evidence type="ECO:0000256" key="2">
    <source>
        <dbReference type="ARBA" id="ARBA00012923"/>
    </source>
</evidence>
<dbReference type="GO" id="GO:0004379">
    <property type="term" value="F:glycylpeptide N-tetradecanoyltransferase activity"/>
    <property type="evidence" value="ECO:0007669"/>
    <property type="project" value="UniProtKB-EC"/>
</dbReference>
<keyword evidence="3" id="KW-0808">Transferase</keyword>
<dbReference type="AlphaFoldDB" id="A0ABC8L2R2"/>
<evidence type="ECO:0000313" key="6">
    <source>
        <dbReference type="EMBL" id="CAH8363762.1"/>
    </source>
</evidence>
<evidence type="ECO:0000256" key="4">
    <source>
        <dbReference type="ARBA" id="ARBA00023315"/>
    </source>
</evidence>
<keyword evidence="4" id="KW-0012">Acyltransferase</keyword>
<dbReference type="EC" id="2.3.1.97" evidence="2"/>
<feature type="domain" description="Glycylpeptide N-tetradecanoyltransferase N-terminal" evidence="5">
    <location>
        <begin position="5"/>
        <end position="61"/>
    </location>
</feature>
<protein>
    <recommendedName>
        <fullName evidence="2">glycylpeptide N-tetradecanoyltransferase</fullName>
        <ecNumber evidence="2">2.3.1.97</ecNumber>
    </recommendedName>
</protein>
<proteinExistence type="inferred from homology"/>
<gene>
    <name evidence="6" type="ORF">ERUC_LOCUS29518</name>
</gene>
<dbReference type="InterPro" id="IPR000903">
    <property type="entry name" value="NMT"/>
</dbReference>
<dbReference type="Gene3D" id="3.40.630.170">
    <property type="match status" value="1"/>
</dbReference>
<evidence type="ECO:0000256" key="3">
    <source>
        <dbReference type="ARBA" id="ARBA00022679"/>
    </source>
</evidence>
<comment type="caution">
    <text evidence="6">The sequence shown here is derived from an EMBL/GenBank/DDBJ whole genome shotgun (WGS) entry which is preliminary data.</text>
</comment>
<dbReference type="SUPFAM" id="SSF55729">
    <property type="entry name" value="Acyl-CoA N-acyltransferases (Nat)"/>
    <property type="match status" value="1"/>
</dbReference>
<dbReference type="InterPro" id="IPR016181">
    <property type="entry name" value="Acyl_CoA_acyltransferase"/>
</dbReference>
<dbReference type="PANTHER" id="PTHR11377:SF22">
    <property type="entry name" value="GLYCYLPEPTIDE N-TETRADECANOYLTRANSFERASE"/>
    <property type="match status" value="1"/>
</dbReference>
<reference evidence="6 7" key="1">
    <citation type="submission" date="2022-03" db="EMBL/GenBank/DDBJ databases">
        <authorList>
            <person name="Macdonald S."/>
            <person name="Ahmed S."/>
            <person name="Newling K."/>
        </authorList>
    </citation>
    <scope>NUCLEOTIDE SEQUENCE [LARGE SCALE GENOMIC DNA]</scope>
</reference>
<accession>A0ABC8L2R2</accession>
<organism evidence="6 7">
    <name type="scientific">Eruca vesicaria subsp. sativa</name>
    <name type="common">Garden rocket</name>
    <name type="synonym">Eruca sativa</name>
    <dbReference type="NCBI Taxonomy" id="29727"/>
    <lineage>
        <taxon>Eukaryota</taxon>
        <taxon>Viridiplantae</taxon>
        <taxon>Streptophyta</taxon>
        <taxon>Embryophyta</taxon>
        <taxon>Tracheophyta</taxon>
        <taxon>Spermatophyta</taxon>
        <taxon>Magnoliopsida</taxon>
        <taxon>eudicotyledons</taxon>
        <taxon>Gunneridae</taxon>
        <taxon>Pentapetalae</taxon>
        <taxon>rosids</taxon>
        <taxon>malvids</taxon>
        <taxon>Brassicales</taxon>
        <taxon>Brassicaceae</taxon>
        <taxon>Brassiceae</taxon>
        <taxon>Eruca</taxon>
    </lineage>
</organism>
<name>A0ABC8L2R2_ERUVS</name>
<dbReference type="Pfam" id="PF01233">
    <property type="entry name" value="NMT"/>
    <property type="match status" value="1"/>
</dbReference>
<dbReference type="PANTHER" id="PTHR11377">
    <property type="entry name" value="N-MYRISTOYL TRANSFERASE"/>
    <property type="match status" value="1"/>
</dbReference>